<dbReference type="GO" id="GO:0005811">
    <property type="term" value="C:lipid droplet"/>
    <property type="evidence" value="ECO:0007669"/>
    <property type="project" value="TreeGrafter"/>
</dbReference>
<dbReference type="InterPro" id="IPR014710">
    <property type="entry name" value="RmlC-like_jellyroll"/>
</dbReference>
<dbReference type="GO" id="GO:0000253">
    <property type="term" value="F:3-beta-hydroxysteroid 3-dehydrogenase (NADP+) activity"/>
    <property type="evidence" value="ECO:0007669"/>
    <property type="project" value="TreeGrafter"/>
</dbReference>
<dbReference type="GO" id="GO:0005741">
    <property type="term" value="C:mitochondrial outer membrane"/>
    <property type="evidence" value="ECO:0007669"/>
    <property type="project" value="TreeGrafter"/>
</dbReference>
<dbReference type="RefSeq" id="XP_038786218.1">
    <property type="nucleotide sequence ID" value="XM_038930529.1"/>
</dbReference>
<sequence length="543" mass="60465">MSGTIVLTGANGSAALWTVRYLLQHHPDKHLILTVRDTSDADANTNLLREALAEYPDASSSVRPLDLSNLTAVHEFAERLVDEVSGGKVPKLESIISNAFYWNLASAMQMTGDGYEKTFQVNHIAHSVLVLRLLGSFAKDGGRIVLFTSDAHWPGKNALEKIKPRIPANLDELAKPPADEPEDHMAHGQNRYALSKLAILMWMYALDRHLQKVCDDSILSEIHLTVSKNPRFSNITAVAINPGNLSDSRALRVNTPAMVQMMSKYIIRPLRPLLRFMDPTMRTSSEAGTDIAKLAVNEASPGYRGFLTLLKEDTSSPDSLNETVQEEIWAKTLEWTGISAATAGVIMHLECGVITSELNQGWMQNPSCPDFERMTTIVQTSMAQEDTVIPEHQLSERTPVIAFDGAISTVTIALPNRCFAFSVTFLLDHPKLVSLGKEKPPLHFHPYQEEYITVTEGYLAVECNGVEYTITPADGEFVIQPWTNHRLYPTAQRDGQTITRFLLSGKDTAETYKLDELFFENWYGYQDAVFVHGEPLSMVQVMS</sequence>
<dbReference type="AlphaFoldDB" id="A0A8H7B7F4"/>
<name>A0A8H7B7F4_9PLEO</name>
<feature type="domain" description="Ketoreductase (KR)" evidence="1">
    <location>
        <begin position="3"/>
        <end position="121"/>
    </location>
</feature>
<dbReference type="PANTHER" id="PTHR43647:SF4">
    <property type="entry name" value="KETOREDUCTASE (KR) DOMAIN-CONTAINING PROTEIN"/>
    <property type="match status" value="1"/>
</dbReference>
<evidence type="ECO:0000259" key="1">
    <source>
        <dbReference type="Pfam" id="PF08659"/>
    </source>
</evidence>
<dbReference type="SUPFAM" id="SSF51182">
    <property type="entry name" value="RmlC-like cupins"/>
    <property type="match status" value="1"/>
</dbReference>
<reference evidence="2" key="2">
    <citation type="submission" date="2020-08" db="EMBL/GenBank/DDBJ databases">
        <title>Draft Genome Sequence of Cumin Blight Pathogen Alternaria burnsii.</title>
        <authorList>
            <person name="Feng Z."/>
        </authorList>
    </citation>
    <scope>NUCLEOTIDE SEQUENCE</scope>
    <source>
        <strain evidence="2">CBS107.38</strain>
    </source>
</reference>
<dbReference type="Pfam" id="PF08659">
    <property type="entry name" value="KR"/>
    <property type="match status" value="1"/>
</dbReference>
<organism evidence="2 3">
    <name type="scientific">Alternaria burnsii</name>
    <dbReference type="NCBI Taxonomy" id="1187904"/>
    <lineage>
        <taxon>Eukaryota</taxon>
        <taxon>Fungi</taxon>
        <taxon>Dikarya</taxon>
        <taxon>Ascomycota</taxon>
        <taxon>Pezizomycotina</taxon>
        <taxon>Dothideomycetes</taxon>
        <taxon>Pleosporomycetidae</taxon>
        <taxon>Pleosporales</taxon>
        <taxon>Pleosporineae</taxon>
        <taxon>Pleosporaceae</taxon>
        <taxon>Alternaria</taxon>
        <taxon>Alternaria sect. Alternaria</taxon>
    </lineage>
</organism>
<evidence type="ECO:0000313" key="2">
    <source>
        <dbReference type="EMBL" id="KAF7675977.1"/>
    </source>
</evidence>
<dbReference type="Gene3D" id="3.40.50.720">
    <property type="entry name" value="NAD(P)-binding Rossmann-like Domain"/>
    <property type="match status" value="1"/>
</dbReference>
<dbReference type="Gene3D" id="2.60.120.10">
    <property type="entry name" value="Jelly Rolls"/>
    <property type="match status" value="1"/>
</dbReference>
<dbReference type="InterPro" id="IPR036291">
    <property type="entry name" value="NAD(P)-bd_dom_sf"/>
</dbReference>
<dbReference type="InterPro" id="IPR013968">
    <property type="entry name" value="PKS_KR"/>
</dbReference>
<feature type="non-terminal residue" evidence="2">
    <location>
        <position position="1"/>
    </location>
</feature>
<dbReference type="PANTHER" id="PTHR43647">
    <property type="entry name" value="DEHYDROGENASE"/>
    <property type="match status" value="1"/>
</dbReference>
<protein>
    <recommendedName>
        <fullName evidence="1">Ketoreductase (KR) domain-containing protein</fullName>
    </recommendedName>
</protein>
<dbReference type="SUPFAM" id="SSF51735">
    <property type="entry name" value="NAD(P)-binding Rossmann-fold domains"/>
    <property type="match status" value="1"/>
</dbReference>
<comment type="caution">
    <text evidence="2">The sequence shown here is derived from an EMBL/GenBank/DDBJ whole genome shotgun (WGS) entry which is preliminary data.</text>
</comment>
<keyword evidence="3" id="KW-1185">Reference proteome</keyword>
<dbReference type="EMBL" id="JAAABM010000007">
    <property type="protein sequence ID" value="KAF7675977.1"/>
    <property type="molecule type" value="Genomic_DNA"/>
</dbReference>
<dbReference type="GO" id="GO:0005789">
    <property type="term" value="C:endoplasmic reticulum membrane"/>
    <property type="evidence" value="ECO:0007669"/>
    <property type="project" value="TreeGrafter"/>
</dbReference>
<reference evidence="2" key="1">
    <citation type="submission" date="2020-01" db="EMBL/GenBank/DDBJ databases">
        <authorList>
            <person name="Feng Z.H.Z."/>
        </authorList>
    </citation>
    <scope>NUCLEOTIDE SEQUENCE</scope>
    <source>
        <strain evidence="2">CBS107.38</strain>
    </source>
</reference>
<dbReference type="InterPro" id="IPR011051">
    <property type="entry name" value="RmlC_Cupin_sf"/>
</dbReference>
<gene>
    <name evidence="2" type="ORF">GT037_005482</name>
</gene>
<dbReference type="GeneID" id="62203707"/>
<accession>A0A8H7B7F4</accession>
<proteinExistence type="predicted"/>
<dbReference type="Proteomes" id="UP000596902">
    <property type="component" value="Unassembled WGS sequence"/>
</dbReference>
<dbReference type="InterPro" id="IPR051593">
    <property type="entry name" value="Ergosterol_Biosynth_ERG27"/>
</dbReference>
<evidence type="ECO:0000313" key="3">
    <source>
        <dbReference type="Proteomes" id="UP000596902"/>
    </source>
</evidence>